<evidence type="ECO:0000256" key="2">
    <source>
        <dbReference type="ARBA" id="ARBA00022475"/>
    </source>
</evidence>
<evidence type="ECO:0000256" key="9">
    <source>
        <dbReference type="ARBA" id="ARBA00023224"/>
    </source>
</evidence>
<name>A0A0K8TUR7_EPIPO</name>
<evidence type="ECO:0000256" key="1">
    <source>
        <dbReference type="ARBA" id="ARBA00004651"/>
    </source>
</evidence>
<feature type="transmembrane region" description="Helical" evidence="10">
    <location>
        <begin position="30"/>
        <end position="51"/>
    </location>
</feature>
<feature type="transmembrane region" description="Helical" evidence="10">
    <location>
        <begin position="192"/>
        <end position="214"/>
    </location>
</feature>
<evidence type="ECO:0000256" key="4">
    <source>
        <dbReference type="ARBA" id="ARBA00022692"/>
    </source>
</evidence>
<dbReference type="AlphaFoldDB" id="A0A0K8TUR7"/>
<dbReference type="GO" id="GO:0007165">
    <property type="term" value="P:signal transduction"/>
    <property type="evidence" value="ECO:0007669"/>
    <property type="project" value="UniProtKB-KW"/>
</dbReference>
<dbReference type="GO" id="GO:0005549">
    <property type="term" value="F:odorant binding"/>
    <property type="evidence" value="ECO:0007669"/>
    <property type="project" value="InterPro"/>
</dbReference>
<comment type="caution">
    <text evidence="10">Lacks conserved residue(s) required for the propagation of feature annotation.</text>
</comment>
<dbReference type="GO" id="GO:0005886">
    <property type="term" value="C:plasma membrane"/>
    <property type="evidence" value="ECO:0007669"/>
    <property type="project" value="UniProtKB-SubCell"/>
</dbReference>
<sequence>MDLDYDELFKISIWALKINRSYPTIPNDKIWYITMIPMHGLFFVEFCLLLNSTICHDLKNDNFSAACTNGIFAVLFNCVTFKYTMLFIKKQDIITAINKIKGDYESAKHLPVEEQEIVVQYAKIANWVTKVWFMTSCVSFSVFPVVTIVQTVNYCWIGEPKLVYLYDMTYPEAIETRKGDVPVYLFLMFLQIYYALYTVLMYVGFTPLGLIFMLHTCGQLEIVKYRIRNLFNGDHYDPREIRERLKNIVMPLQDVLEYVDLLKETFRVIYEMYMKATTIVLPIAFYEIVESFKEGQASFEFMTIIVASVVLCFAPCYYSDLLMEKGESVRLSVYTSGWESHPDISMRRTLLITLSRLERDVAIRTLFRTVNLDAFAELCHQSYALFSVINAAWN</sequence>
<comment type="subcellular location">
    <subcellularLocation>
        <location evidence="1 10">Cell membrane</location>
        <topology evidence="1 10">Multi-pass membrane protein</topology>
    </subcellularLocation>
</comment>
<dbReference type="EMBL" id="GCVX01000197">
    <property type="protein sequence ID" value="JAI18033.1"/>
    <property type="molecule type" value="Transcribed_RNA"/>
</dbReference>
<evidence type="ECO:0000256" key="3">
    <source>
        <dbReference type="ARBA" id="ARBA00022606"/>
    </source>
</evidence>
<keyword evidence="6 10" id="KW-1133">Transmembrane helix</keyword>
<accession>A0A0K8TUR7</accession>
<keyword evidence="8 10" id="KW-0675">Receptor</keyword>
<feature type="transmembrane region" description="Helical" evidence="10">
    <location>
        <begin position="63"/>
        <end position="81"/>
    </location>
</feature>
<keyword evidence="5 10" id="KW-0552">Olfaction</keyword>
<dbReference type="Pfam" id="PF02949">
    <property type="entry name" value="7tm_6"/>
    <property type="match status" value="1"/>
</dbReference>
<feature type="transmembrane region" description="Helical" evidence="10">
    <location>
        <begin position="131"/>
        <end position="152"/>
    </location>
</feature>
<organism evidence="11">
    <name type="scientific">Epiphyas postvittana</name>
    <name type="common">Light brown apple moth</name>
    <dbReference type="NCBI Taxonomy" id="65032"/>
    <lineage>
        <taxon>Eukaryota</taxon>
        <taxon>Metazoa</taxon>
        <taxon>Ecdysozoa</taxon>
        <taxon>Arthropoda</taxon>
        <taxon>Hexapoda</taxon>
        <taxon>Insecta</taxon>
        <taxon>Pterygota</taxon>
        <taxon>Neoptera</taxon>
        <taxon>Endopterygota</taxon>
        <taxon>Lepidoptera</taxon>
        <taxon>Glossata</taxon>
        <taxon>Ditrysia</taxon>
        <taxon>Tortricoidea</taxon>
        <taxon>Tortricidae</taxon>
        <taxon>Tortricinae</taxon>
        <taxon>Epiphyas</taxon>
    </lineage>
</organism>
<evidence type="ECO:0000256" key="10">
    <source>
        <dbReference type="RuleBase" id="RU351113"/>
    </source>
</evidence>
<protein>
    <recommendedName>
        <fullName evidence="10">Odorant receptor</fullName>
    </recommendedName>
</protein>
<keyword evidence="2" id="KW-1003">Cell membrane</keyword>
<keyword evidence="7 10" id="KW-0472">Membrane</keyword>
<dbReference type="PANTHER" id="PTHR21137:SF35">
    <property type="entry name" value="ODORANT RECEPTOR 19A-RELATED"/>
    <property type="match status" value="1"/>
</dbReference>
<keyword evidence="3 10" id="KW-0716">Sensory transduction</keyword>
<evidence type="ECO:0000256" key="7">
    <source>
        <dbReference type="ARBA" id="ARBA00023136"/>
    </source>
</evidence>
<keyword evidence="4 10" id="KW-0812">Transmembrane</keyword>
<evidence type="ECO:0000313" key="11">
    <source>
        <dbReference type="EMBL" id="JAI18033.1"/>
    </source>
</evidence>
<reference evidence="11" key="1">
    <citation type="journal article" date="2015" name="PLoS ONE">
        <title>The Peripheral Olfactory Repertoire of the Lightbrown Apple Moth, Epiphyas postvittana.</title>
        <authorList>
            <person name="Corcoran J.A."/>
            <person name="Jordan M.D."/>
            <person name="Thrimawithana A.H."/>
            <person name="Crowhurst R.N."/>
            <person name="Newcomb R.D."/>
        </authorList>
    </citation>
    <scope>NUCLEOTIDE SEQUENCE</scope>
</reference>
<dbReference type="PANTHER" id="PTHR21137">
    <property type="entry name" value="ODORANT RECEPTOR"/>
    <property type="match status" value="1"/>
</dbReference>
<comment type="similarity">
    <text evidence="10">Belongs to the insect chemoreceptor superfamily. Heteromeric odorant receptor channel (TC 1.A.69) family.</text>
</comment>
<keyword evidence="9 10" id="KW-0807">Transducer</keyword>
<proteinExistence type="inferred from homology"/>
<evidence type="ECO:0000256" key="8">
    <source>
        <dbReference type="ARBA" id="ARBA00023170"/>
    </source>
</evidence>
<dbReference type="InterPro" id="IPR004117">
    <property type="entry name" value="7tm6_olfct_rcpt"/>
</dbReference>
<dbReference type="GO" id="GO:0004984">
    <property type="term" value="F:olfactory receptor activity"/>
    <property type="evidence" value="ECO:0007669"/>
    <property type="project" value="InterPro"/>
</dbReference>
<evidence type="ECO:0000256" key="5">
    <source>
        <dbReference type="ARBA" id="ARBA00022725"/>
    </source>
</evidence>
<evidence type="ECO:0000256" key="6">
    <source>
        <dbReference type="ARBA" id="ARBA00022989"/>
    </source>
</evidence>